<dbReference type="AlphaFoldDB" id="A0A9D1PNJ2"/>
<comment type="caution">
    <text evidence="1">The sequence shown here is derived from an EMBL/GenBank/DDBJ whole genome shotgun (WGS) entry which is preliminary data.</text>
</comment>
<proteinExistence type="predicted"/>
<reference evidence="1" key="1">
    <citation type="journal article" date="2021" name="PeerJ">
        <title>Extensive microbial diversity within the chicken gut microbiome revealed by metagenomics and culture.</title>
        <authorList>
            <person name="Gilroy R."/>
            <person name="Ravi A."/>
            <person name="Getino M."/>
            <person name="Pursley I."/>
            <person name="Horton D.L."/>
            <person name="Alikhan N.F."/>
            <person name="Baker D."/>
            <person name="Gharbi K."/>
            <person name="Hall N."/>
            <person name="Watson M."/>
            <person name="Adriaenssens E.M."/>
            <person name="Foster-Nyarko E."/>
            <person name="Jarju S."/>
            <person name="Secka A."/>
            <person name="Antonio M."/>
            <person name="Oren A."/>
            <person name="Chaudhuri R.R."/>
            <person name="La Ragione R."/>
            <person name="Hildebrand F."/>
            <person name="Pallen M.J."/>
        </authorList>
    </citation>
    <scope>NUCLEOTIDE SEQUENCE</scope>
    <source>
        <strain evidence="1">CHK169-2315</strain>
    </source>
</reference>
<evidence type="ECO:0000313" key="2">
    <source>
        <dbReference type="Proteomes" id="UP000823937"/>
    </source>
</evidence>
<sequence>MVNHEQYPNKWVQYLMNGIIYMERMMKVLLSLRPYMDQYGPLLQQLAVIYKAMKMIQEEGQNDHTFSNETNVHEPILYI</sequence>
<protein>
    <submittedName>
        <fullName evidence="1">Uncharacterized protein</fullName>
    </submittedName>
</protein>
<evidence type="ECO:0000313" key="1">
    <source>
        <dbReference type="EMBL" id="HIV75081.1"/>
    </source>
</evidence>
<dbReference type="EMBL" id="DXHX01000123">
    <property type="protein sequence ID" value="HIV75081.1"/>
    <property type="molecule type" value="Genomic_DNA"/>
</dbReference>
<accession>A0A9D1PNJ2</accession>
<gene>
    <name evidence="1" type="ORF">H9895_08405</name>
</gene>
<dbReference type="Proteomes" id="UP000823937">
    <property type="component" value="Unassembled WGS sequence"/>
</dbReference>
<name>A0A9D1PNJ2_9BACI</name>
<reference evidence="1" key="2">
    <citation type="submission" date="2021-04" db="EMBL/GenBank/DDBJ databases">
        <authorList>
            <person name="Gilroy R."/>
        </authorList>
    </citation>
    <scope>NUCLEOTIDE SEQUENCE</scope>
    <source>
        <strain evidence="1">CHK169-2315</strain>
    </source>
</reference>
<organism evidence="1 2">
    <name type="scientific">Candidatus Pseudogracilibacillus intestinigallinarum</name>
    <dbReference type="NCBI Taxonomy" id="2838742"/>
    <lineage>
        <taxon>Bacteria</taxon>
        <taxon>Bacillati</taxon>
        <taxon>Bacillota</taxon>
        <taxon>Bacilli</taxon>
        <taxon>Bacillales</taxon>
        <taxon>Bacillaceae</taxon>
        <taxon>Pseudogracilibacillus</taxon>
    </lineage>
</organism>